<evidence type="ECO:0000259" key="2">
    <source>
        <dbReference type="PROSITE" id="PS51782"/>
    </source>
</evidence>
<dbReference type="Proteomes" id="UP000652681">
    <property type="component" value="Unassembled WGS sequence"/>
</dbReference>
<dbReference type="SMART" id="SM00257">
    <property type="entry name" value="LysM"/>
    <property type="match status" value="1"/>
</dbReference>
<accession>A0A8J6PA96</accession>
<dbReference type="Gene3D" id="2.70.70.10">
    <property type="entry name" value="Glucose Permease (Domain IIA)"/>
    <property type="match status" value="1"/>
</dbReference>
<dbReference type="AlphaFoldDB" id="A0A8J6PA96"/>
<feature type="domain" description="LysM" evidence="2">
    <location>
        <begin position="278"/>
        <end position="322"/>
    </location>
</feature>
<dbReference type="Pfam" id="PF01476">
    <property type="entry name" value="LysM"/>
    <property type="match status" value="1"/>
</dbReference>
<protein>
    <submittedName>
        <fullName evidence="3">Peptidoglycan DD-metalloendopeptidase family protein</fullName>
    </submittedName>
</protein>
<dbReference type="RefSeq" id="WP_163492057.1">
    <property type="nucleotide sequence ID" value="NZ_JACVEL010000008.1"/>
</dbReference>
<evidence type="ECO:0000256" key="1">
    <source>
        <dbReference type="SAM" id="SignalP"/>
    </source>
</evidence>
<sequence length="323" mass="36193">MLKKLALFLLVFPFSPLSHAQEIVDTLYTSHGTVLLYENKTWQYLEDIKFDGVMNDHLHCMVADHPDLLGFKQPWNTDITFTSGRSNDISQMKDTLWMCVLKDIDDEFVIPVKGIVTSRYGYRGRRHHNGIDLDLETGDTVVAAWSGKVRYAKFNDGGFGNLVIIRHENGLETFYAHLSKLMVGPNQTVKAGEPIGLGGNTGRSFGSHLHFEVRFYDLPMNPEEVIDFNIKACKDENLFVHRGLFRPGAKPSSESINQSPANSVAAPLAAKTTSSTNKYYKVRSGDTLSSIAAKNRTTVSRLCQLNGIRQTTILQVGRNLRVR</sequence>
<dbReference type="PANTHER" id="PTHR21666">
    <property type="entry name" value="PEPTIDASE-RELATED"/>
    <property type="match status" value="1"/>
</dbReference>
<evidence type="ECO:0000313" key="3">
    <source>
        <dbReference type="EMBL" id="MBC9813231.1"/>
    </source>
</evidence>
<dbReference type="InterPro" id="IPR018392">
    <property type="entry name" value="LysM"/>
</dbReference>
<dbReference type="Gene3D" id="3.10.350.10">
    <property type="entry name" value="LysM domain"/>
    <property type="match status" value="1"/>
</dbReference>
<keyword evidence="4" id="KW-1185">Reference proteome</keyword>
<dbReference type="CDD" id="cd12797">
    <property type="entry name" value="M23_peptidase"/>
    <property type="match status" value="1"/>
</dbReference>
<dbReference type="CDD" id="cd00118">
    <property type="entry name" value="LysM"/>
    <property type="match status" value="1"/>
</dbReference>
<dbReference type="InterPro" id="IPR016047">
    <property type="entry name" value="M23ase_b-sheet_dom"/>
</dbReference>
<gene>
    <name evidence="3" type="ORF">H9Y05_12205</name>
</gene>
<feature type="signal peptide" evidence="1">
    <location>
        <begin position="1"/>
        <end position="20"/>
    </location>
</feature>
<name>A0A8J6PA96_9FLAO</name>
<comment type="caution">
    <text evidence="3">The sequence shown here is derived from an EMBL/GenBank/DDBJ whole genome shotgun (WGS) entry which is preliminary data.</text>
</comment>
<dbReference type="InterPro" id="IPR050570">
    <property type="entry name" value="Cell_wall_metabolism_enzyme"/>
</dbReference>
<dbReference type="InterPro" id="IPR036779">
    <property type="entry name" value="LysM_dom_sf"/>
</dbReference>
<organism evidence="3 4">
    <name type="scientific">Taishania pollutisoli</name>
    <dbReference type="NCBI Taxonomy" id="2766479"/>
    <lineage>
        <taxon>Bacteria</taxon>
        <taxon>Pseudomonadati</taxon>
        <taxon>Bacteroidota</taxon>
        <taxon>Flavobacteriia</taxon>
        <taxon>Flavobacteriales</taxon>
        <taxon>Crocinitomicaceae</taxon>
        <taxon>Taishania</taxon>
    </lineage>
</organism>
<dbReference type="EMBL" id="JACVEL010000008">
    <property type="protein sequence ID" value="MBC9813231.1"/>
    <property type="molecule type" value="Genomic_DNA"/>
</dbReference>
<reference evidence="3" key="1">
    <citation type="submission" date="2020-09" db="EMBL/GenBank/DDBJ databases">
        <title>Taishania pollutisoli gen. nov., sp. nov., Isolated from Tetrabromobisphenol A-Contaminated Soil.</title>
        <authorList>
            <person name="Chen Q."/>
        </authorList>
    </citation>
    <scope>NUCLEOTIDE SEQUENCE</scope>
    <source>
        <strain evidence="3">CZZ-1</strain>
    </source>
</reference>
<dbReference type="InterPro" id="IPR011055">
    <property type="entry name" value="Dup_hybrid_motif"/>
</dbReference>
<dbReference type="PANTHER" id="PTHR21666:SF270">
    <property type="entry name" value="MUREIN HYDROLASE ACTIVATOR ENVC"/>
    <property type="match status" value="1"/>
</dbReference>
<evidence type="ECO:0000313" key="4">
    <source>
        <dbReference type="Proteomes" id="UP000652681"/>
    </source>
</evidence>
<proteinExistence type="predicted"/>
<dbReference type="PROSITE" id="PS51782">
    <property type="entry name" value="LYSM"/>
    <property type="match status" value="1"/>
</dbReference>
<dbReference type="SUPFAM" id="SSF51261">
    <property type="entry name" value="Duplicated hybrid motif"/>
    <property type="match status" value="1"/>
</dbReference>
<dbReference type="SUPFAM" id="SSF54106">
    <property type="entry name" value="LysM domain"/>
    <property type="match status" value="1"/>
</dbReference>
<dbReference type="Pfam" id="PF01551">
    <property type="entry name" value="Peptidase_M23"/>
    <property type="match status" value="1"/>
</dbReference>
<keyword evidence="1" id="KW-0732">Signal</keyword>
<feature type="chain" id="PRO_5035282037" evidence="1">
    <location>
        <begin position="21"/>
        <end position="323"/>
    </location>
</feature>
<dbReference type="GO" id="GO:0004222">
    <property type="term" value="F:metalloendopeptidase activity"/>
    <property type="evidence" value="ECO:0007669"/>
    <property type="project" value="TreeGrafter"/>
</dbReference>